<keyword evidence="2" id="KW-1185">Reference proteome</keyword>
<dbReference type="RefSeq" id="WP_135794406.1">
    <property type="nucleotide sequence ID" value="NZ_JBEPFF010000027.1"/>
</dbReference>
<dbReference type="EMBL" id="SRRU01000015">
    <property type="protein sequence ID" value="TGN74353.1"/>
    <property type="molecule type" value="Genomic_DNA"/>
</dbReference>
<protein>
    <submittedName>
        <fullName evidence="1">Uncharacterized protein</fullName>
    </submittedName>
</protein>
<dbReference type="Proteomes" id="UP000298513">
    <property type="component" value="Unassembled WGS sequence"/>
</dbReference>
<reference evidence="1 2" key="1">
    <citation type="submission" date="2019-04" db="EMBL/GenBank/DDBJ databases">
        <title>Streptomyces sp. nov. Bv016 isolated from bark of Buahinia variegata.</title>
        <authorList>
            <person name="Kanchanasin P."/>
            <person name="Tanasupawat S."/>
            <person name="Yuki M."/>
            <person name="Kudo T."/>
        </authorList>
    </citation>
    <scope>NUCLEOTIDE SEQUENCE [LARGE SCALE GENOMIC DNA]</scope>
    <source>
        <strain evidence="1 2">JCM 4765</strain>
    </source>
</reference>
<comment type="caution">
    <text evidence="1">The sequence shown here is derived from an EMBL/GenBank/DDBJ whole genome shotgun (WGS) entry which is preliminary data.</text>
</comment>
<dbReference type="AlphaFoldDB" id="A0A4Z1CZ55"/>
<name>A0A4Z1CZ55_STRGP</name>
<gene>
    <name evidence="1" type="ORF">E5082_30035</name>
</gene>
<evidence type="ECO:0000313" key="2">
    <source>
        <dbReference type="Proteomes" id="UP000298513"/>
    </source>
</evidence>
<accession>A0A4Z1CZ55</accession>
<evidence type="ECO:0000313" key="1">
    <source>
        <dbReference type="EMBL" id="TGN74353.1"/>
    </source>
</evidence>
<proteinExistence type="predicted"/>
<sequence length="247" mass="26497">MTLLSRRRGAELPAARWDAGPWRNTPIAASYTSSITAPGERRALSTAAMLAVQDGTVVTCADVLLEDTAAWAAVLPDGAGTQLGLDEVQALLLAAWETAAETLPDAVADPARMRWCAPPTTELWLRAEGPHDRPSPGLGALIDLEALDPGEDGIRPEMAVTITASPTMHRQERRAVLRRALVHMARHFGHCGPRKNCCRGGGDAGAVVSSSGPVARLARCFYVRPGPWKCCRWAADSCWAWSWVAGR</sequence>
<organism evidence="1 2">
    <name type="scientific">Streptomyces griseoluteus</name>
    <dbReference type="NCBI Taxonomy" id="29306"/>
    <lineage>
        <taxon>Bacteria</taxon>
        <taxon>Bacillati</taxon>
        <taxon>Actinomycetota</taxon>
        <taxon>Actinomycetes</taxon>
        <taxon>Kitasatosporales</taxon>
        <taxon>Streptomycetaceae</taxon>
        <taxon>Streptomyces</taxon>
    </lineage>
</organism>